<evidence type="ECO:0000313" key="3">
    <source>
        <dbReference type="Proteomes" id="UP001470752"/>
    </source>
</evidence>
<gene>
    <name evidence="2" type="ORF">AAAX94_11190</name>
</gene>
<feature type="transmembrane region" description="Helical" evidence="1">
    <location>
        <begin position="12"/>
        <end position="34"/>
    </location>
</feature>
<proteinExistence type="predicted"/>
<keyword evidence="1" id="KW-0812">Transmembrane</keyword>
<keyword evidence="1" id="KW-1133">Transmembrane helix</keyword>
<dbReference type="Proteomes" id="UP001470752">
    <property type="component" value="Unassembled WGS sequence"/>
</dbReference>
<dbReference type="InterPro" id="IPR026906">
    <property type="entry name" value="LRR_5"/>
</dbReference>
<organism evidence="2 3">
    <name type="scientific">Blautia acetigignens</name>
    <dbReference type="NCBI Taxonomy" id="2981783"/>
    <lineage>
        <taxon>Bacteria</taxon>
        <taxon>Bacillati</taxon>
        <taxon>Bacillota</taxon>
        <taxon>Clostridia</taxon>
        <taxon>Lachnospirales</taxon>
        <taxon>Lachnospiraceae</taxon>
        <taxon>Blautia</taxon>
    </lineage>
</organism>
<keyword evidence="1" id="KW-0472">Membrane</keyword>
<protein>
    <submittedName>
        <fullName evidence="2">Leucine-rich repeat protein</fullName>
    </submittedName>
</protein>
<name>A0ABV1CMD7_9FIRM</name>
<dbReference type="Gene3D" id="3.80.10.10">
    <property type="entry name" value="Ribonuclease Inhibitor"/>
    <property type="match status" value="1"/>
</dbReference>
<keyword evidence="3" id="KW-1185">Reference proteome</keyword>
<evidence type="ECO:0000256" key="1">
    <source>
        <dbReference type="SAM" id="Phobius"/>
    </source>
</evidence>
<dbReference type="InterPro" id="IPR032675">
    <property type="entry name" value="LRR_dom_sf"/>
</dbReference>
<dbReference type="Pfam" id="PF13306">
    <property type="entry name" value="LRR_5"/>
    <property type="match status" value="1"/>
</dbReference>
<evidence type="ECO:0000313" key="2">
    <source>
        <dbReference type="EMBL" id="MEQ2413577.1"/>
    </source>
</evidence>
<comment type="caution">
    <text evidence="2">The sequence shown here is derived from an EMBL/GenBank/DDBJ whole genome shotgun (WGS) entry which is preliminary data.</text>
</comment>
<feature type="non-terminal residue" evidence="2">
    <location>
        <position position="512"/>
    </location>
</feature>
<dbReference type="RefSeq" id="WP_349083893.1">
    <property type="nucleotide sequence ID" value="NZ_JBBNFW010000172.1"/>
</dbReference>
<dbReference type="EMBL" id="JBBNFW010000172">
    <property type="protein sequence ID" value="MEQ2413577.1"/>
    <property type="molecule type" value="Genomic_DNA"/>
</dbReference>
<reference evidence="2 3" key="1">
    <citation type="submission" date="2024-04" db="EMBL/GenBank/DDBJ databases">
        <title>Human intestinal bacterial collection.</title>
        <authorList>
            <person name="Pauvert C."/>
            <person name="Hitch T.C.A."/>
            <person name="Clavel T."/>
        </authorList>
    </citation>
    <scope>NUCLEOTIDE SEQUENCE [LARGE SCALE GENOMIC DNA]</scope>
    <source>
        <strain evidence="2 3">CLA-AA-H161</strain>
    </source>
</reference>
<sequence>MKIKGLKKIRKTEALGMFFIMVGSALNFPVAIWAENIESPEACVVTTERENEPEASDNVMKSGICGVAGDNVRWTLDDKGILTISGSGDALDYASVSDAPWALNDETVECPIISIVIDTGVTNVGAYSFSGHSCTDVRIADSVIKIGSNIFETWDSIQTIYYHGTQKQWEDSVQVGENNTGWIEKLTFHTHTADSAWESDKTHHWHNCIDPDCPTTDIQWKDSYGQHKWEAGGCLDCGFQCEHDEGNEEWIKTAVSHEKRWNCCGAVIVAEEVHEWNSGICEECGYVCEHTGGLASCTEQAICQTCGEAYGELASHDWEDDFTIDQPATCTEDGVKSIHCKNCTATKDSEVIQALDHNLEKIEKEEATCTEGGYEGYWSCTNCQKLFADEGGTTEILSPVEIPAYGHALEKAEKKEATCTEGGYESYWKCKTCQKLFADEGGTTEIISPVEISAQGHALEKTEKKEATCVEPGYESYWKCKTCQKLFADEGGTTEILSPVEIPAYGHALEKT</sequence>
<accession>A0ABV1CMD7</accession>